<organism evidence="3 4">
    <name type="scientific">Falsibacillus albus</name>
    <dbReference type="NCBI Taxonomy" id="2478915"/>
    <lineage>
        <taxon>Bacteria</taxon>
        <taxon>Bacillati</taxon>
        <taxon>Bacillota</taxon>
        <taxon>Bacilli</taxon>
        <taxon>Bacillales</taxon>
        <taxon>Bacillaceae</taxon>
        <taxon>Falsibacillus</taxon>
    </lineage>
</organism>
<sequence>MNRSRKYIILILALSISLLSIKYIVPSKKAEVSNDKGILSNKEQVYETRMLDQPKIKSFPSANNSDMSVKEKLNIETITHTLPLDVPLIYQMSAPKLYNGCEVTSLAMLLNYYDINVTKNDLAEKINYVPLTYKNGQKGNPNEGFVGDMAHGPGLGVYHSPILKLAQQYVGMRAIDITNQPFSEILKEVENGHPIWVITTANFAPVADFKDWDTPQGPIKVTYSEHSVVITGFDEDHIFLNDPYGVKNRKVSRAGFEKAWEQMGSQAVIIDE</sequence>
<reference evidence="3 4" key="1">
    <citation type="submission" date="2018-10" db="EMBL/GenBank/DDBJ databases">
        <title>Falsibacillus sp. genome draft.</title>
        <authorList>
            <person name="Shi S."/>
        </authorList>
    </citation>
    <scope>NUCLEOTIDE SEQUENCE [LARGE SCALE GENOMIC DNA]</scope>
    <source>
        <strain evidence="3 4">GY 10110</strain>
    </source>
</reference>
<evidence type="ECO:0000313" key="3">
    <source>
        <dbReference type="EMBL" id="RLQ93835.1"/>
    </source>
</evidence>
<dbReference type="InterPro" id="IPR039564">
    <property type="entry name" value="Peptidase_C39-like"/>
</dbReference>
<dbReference type="InterPro" id="IPR039563">
    <property type="entry name" value="Peptidase_C39_single_dom"/>
</dbReference>
<keyword evidence="1" id="KW-0812">Transmembrane</keyword>
<name>A0A3L7JU65_9BACI</name>
<keyword evidence="1" id="KW-0472">Membrane</keyword>
<dbReference type="RefSeq" id="WP_121681717.1">
    <property type="nucleotide sequence ID" value="NZ_RCVZ01000012.1"/>
</dbReference>
<dbReference type="GO" id="GO:0016787">
    <property type="term" value="F:hydrolase activity"/>
    <property type="evidence" value="ECO:0007669"/>
    <property type="project" value="UniProtKB-KW"/>
</dbReference>
<gene>
    <name evidence="3" type="ORF">D9X91_16325</name>
</gene>
<dbReference type="PANTHER" id="PTHR37806:SF1">
    <property type="entry name" value="PEPTIDASE C39-LIKE DOMAIN-CONTAINING PROTEIN"/>
    <property type="match status" value="1"/>
</dbReference>
<keyword evidence="4" id="KW-1185">Reference proteome</keyword>
<dbReference type="OrthoDB" id="1164310at2"/>
<keyword evidence="1" id="KW-1133">Transmembrane helix</keyword>
<dbReference type="Gene3D" id="3.90.70.10">
    <property type="entry name" value="Cysteine proteinases"/>
    <property type="match status" value="1"/>
</dbReference>
<proteinExistence type="predicted"/>
<evidence type="ECO:0000259" key="2">
    <source>
        <dbReference type="Pfam" id="PF13529"/>
    </source>
</evidence>
<feature type="transmembrane region" description="Helical" evidence="1">
    <location>
        <begin position="7"/>
        <end position="25"/>
    </location>
</feature>
<dbReference type="PANTHER" id="PTHR37806">
    <property type="entry name" value="LMO0724 PROTEIN"/>
    <property type="match status" value="1"/>
</dbReference>
<comment type="caution">
    <text evidence="3">The sequence shown here is derived from an EMBL/GenBank/DDBJ whole genome shotgun (WGS) entry which is preliminary data.</text>
</comment>
<dbReference type="CDD" id="cd02549">
    <property type="entry name" value="Peptidase_C39A"/>
    <property type="match status" value="1"/>
</dbReference>
<dbReference type="AlphaFoldDB" id="A0A3L7JU65"/>
<keyword evidence="3" id="KW-0378">Hydrolase</keyword>
<dbReference type="EMBL" id="RCVZ01000012">
    <property type="protein sequence ID" value="RLQ93835.1"/>
    <property type="molecule type" value="Genomic_DNA"/>
</dbReference>
<evidence type="ECO:0000256" key="1">
    <source>
        <dbReference type="SAM" id="Phobius"/>
    </source>
</evidence>
<accession>A0A3L7JU65</accession>
<feature type="domain" description="Peptidase C39-like" evidence="2">
    <location>
        <begin position="84"/>
        <end position="244"/>
    </location>
</feature>
<protein>
    <submittedName>
        <fullName evidence="3">Hydrolase</fullName>
    </submittedName>
</protein>
<dbReference type="Proteomes" id="UP000276770">
    <property type="component" value="Unassembled WGS sequence"/>
</dbReference>
<evidence type="ECO:0000313" key="4">
    <source>
        <dbReference type="Proteomes" id="UP000276770"/>
    </source>
</evidence>
<dbReference type="Pfam" id="PF13529">
    <property type="entry name" value="Peptidase_C39_2"/>
    <property type="match status" value="1"/>
</dbReference>